<proteinExistence type="predicted"/>
<comment type="caution">
    <text evidence="3">The sequence shown here is derived from an EMBL/GenBank/DDBJ whole genome shotgun (WGS) entry which is preliminary data.</text>
</comment>
<evidence type="ECO:0000313" key="5">
    <source>
        <dbReference type="Proteomes" id="UP000187283"/>
    </source>
</evidence>
<name>A0A1R1XAD9_9FUNG</name>
<evidence type="ECO:0000313" key="4">
    <source>
        <dbReference type="EMBL" id="OMJ24127.1"/>
    </source>
</evidence>
<accession>A0A1R1XAD9</accession>
<reference evidence="3 5" key="1">
    <citation type="submission" date="2017-01" db="EMBL/GenBank/DDBJ databases">
        <authorList>
            <person name="Mah S.A."/>
            <person name="Swanson W.J."/>
            <person name="Moy G.W."/>
            <person name="Vacquier V.D."/>
        </authorList>
    </citation>
    <scope>NUCLEOTIDE SEQUENCE [LARGE SCALE GENOMIC DNA]</scope>
    <source>
        <strain evidence="3 5">GSMNP</strain>
    </source>
</reference>
<evidence type="ECO:0000256" key="1">
    <source>
        <dbReference type="SAM" id="MobiDB-lite"/>
    </source>
</evidence>
<keyword evidence="2" id="KW-0732">Signal</keyword>
<keyword evidence="5" id="KW-1185">Reference proteome</keyword>
<feature type="chain" id="PRO_5015069016" evidence="2">
    <location>
        <begin position="17"/>
        <end position="200"/>
    </location>
</feature>
<dbReference type="EMBL" id="LSSN01004392">
    <property type="protein sequence ID" value="OMJ11594.1"/>
    <property type="molecule type" value="Genomic_DNA"/>
</dbReference>
<dbReference type="OrthoDB" id="5675628at2759"/>
<protein>
    <submittedName>
        <fullName evidence="3">Uncharacterized protein</fullName>
    </submittedName>
</protein>
<evidence type="ECO:0000313" key="3">
    <source>
        <dbReference type="EMBL" id="OMJ11594.1"/>
    </source>
</evidence>
<feature type="compositionally biased region" description="Low complexity" evidence="1">
    <location>
        <begin position="104"/>
        <end position="140"/>
    </location>
</feature>
<feature type="compositionally biased region" description="Acidic residues" evidence="1">
    <location>
        <begin position="141"/>
        <end position="150"/>
    </location>
</feature>
<feature type="region of interest" description="Disordered" evidence="1">
    <location>
        <begin position="104"/>
        <end position="179"/>
    </location>
</feature>
<feature type="compositionally biased region" description="Low complexity" evidence="1">
    <location>
        <begin position="154"/>
        <end position="179"/>
    </location>
</feature>
<dbReference type="AlphaFoldDB" id="A0A1R1XAD9"/>
<feature type="signal peptide" evidence="2">
    <location>
        <begin position="1"/>
        <end position="16"/>
    </location>
</feature>
<gene>
    <name evidence="4" type="ORF">AYI70_g1795</name>
    <name evidence="3" type="ORF">AYI70_g9617</name>
</gene>
<sequence>MKFLSISALAFSALTAAQIRVPSNLMSDIKANYDEYQIGFNELINIMQSVDPEAYSQFTSALGTDKIYSKFDAASVSDYFNKIPADFDAEAALDFAQNAAAAPGASPTAADSAKPTTPASNSAKTTTSASNSAKTSASADADSDPESESESESKSSSSPSSSSSSSSSSKPSASATSSATNFAKVSVAGIAIAGLLVSLI</sequence>
<dbReference type="Proteomes" id="UP000187283">
    <property type="component" value="Unassembled WGS sequence"/>
</dbReference>
<organism evidence="3 5">
    <name type="scientific">Smittium culicis</name>
    <dbReference type="NCBI Taxonomy" id="133412"/>
    <lineage>
        <taxon>Eukaryota</taxon>
        <taxon>Fungi</taxon>
        <taxon>Fungi incertae sedis</taxon>
        <taxon>Zoopagomycota</taxon>
        <taxon>Kickxellomycotina</taxon>
        <taxon>Harpellomycetes</taxon>
        <taxon>Harpellales</taxon>
        <taxon>Legeriomycetaceae</taxon>
        <taxon>Smittium</taxon>
    </lineage>
</organism>
<dbReference type="EMBL" id="LSSN01000404">
    <property type="protein sequence ID" value="OMJ24127.1"/>
    <property type="molecule type" value="Genomic_DNA"/>
</dbReference>
<evidence type="ECO:0000256" key="2">
    <source>
        <dbReference type="SAM" id="SignalP"/>
    </source>
</evidence>